<keyword evidence="2" id="KW-1185">Reference proteome</keyword>
<comment type="caution">
    <text evidence="1">The sequence shown here is derived from an EMBL/GenBank/DDBJ whole genome shotgun (WGS) entry which is preliminary data.</text>
</comment>
<dbReference type="EMBL" id="JACOFX010000008">
    <property type="protein sequence ID" value="MBC3909189.1"/>
    <property type="molecule type" value="Genomic_DNA"/>
</dbReference>
<proteinExistence type="predicted"/>
<reference evidence="1 2" key="1">
    <citation type="submission" date="2020-08" db="EMBL/GenBank/DDBJ databases">
        <title>Novel species isolated from subtropical streams in China.</title>
        <authorList>
            <person name="Lu H."/>
        </authorList>
    </citation>
    <scope>NUCLEOTIDE SEQUENCE [LARGE SCALE GENOMIC DNA]</scope>
    <source>
        <strain evidence="1 2">NL8W</strain>
    </source>
</reference>
<gene>
    <name evidence="1" type="ORF">H8L47_16655</name>
</gene>
<evidence type="ECO:0000313" key="2">
    <source>
        <dbReference type="Proteomes" id="UP000646911"/>
    </source>
</evidence>
<dbReference type="Proteomes" id="UP000646911">
    <property type="component" value="Unassembled WGS sequence"/>
</dbReference>
<organism evidence="1 2">
    <name type="scientific">Undibacterium umbellatum</name>
    <dbReference type="NCBI Taxonomy" id="2762300"/>
    <lineage>
        <taxon>Bacteria</taxon>
        <taxon>Pseudomonadati</taxon>
        <taxon>Pseudomonadota</taxon>
        <taxon>Betaproteobacteria</taxon>
        <taxon>Burkholderiales</taxon>
        <taxon>Oxalobacteraceae</taxon>
        <taxon>Undibacterium</taxon>
    </lineage>
</organism>
<name>A0ABR6ZC72_9BURK</name>
<protein>
    <recommendedName>
        <fullName evidence="3">Transposase</fullName>
    </recommendedName>
</protein>
<sequence length="48" mass="5268">MSFRVKVKTELGEFQYFAIAQEACAVFDAVYDFFGACGVTVNPVRGGK</sequence>
<evidence type="ECO:0000313" key="1">
    <source>
        <dbReference type="EMBL" id="MBC3909189.1"/>
    </source>
</evidence>
<dbReference type="RefSeq" id="WP_186954705.1">
    <property type="nucleotide sequence ID" value="NZ_JACOFX010000008.1"/>
</dbReference>
<accession>A0ABR6ZC72</accession>
<evidence type="ECO:0008006" key="3">
    <source>
        <dbReference type="Google" id="ProtNLM"/>
    </source>
</evidence>